<dbReference type="EMBL" id="BMAW01081722">
    <property type="protein sequence ID" value="GFU25903.1"/>
    <property type="molecule type" value="Genomic_DNA"/>
</dbReference>
<protein>
    <submittedName>
        <fullName evidence="1">Uncharacterized protein</fullName>
    </submittedName>
</protein>
<proteinExistence type="predicted"/>
<name>A0A8X6QGG6_NEPPI</name>
<keyword evidence="2" id="KW-1185">Reference proteome</keyword>
<evidence type="ECO:0000313" key="1">
    <source>
        <dbReference type="EMBL" id="GFU25903.1"/>
    </source>
</evidence>
<comment type="caution">
    <text evidence="1">The sequence shown here is derived from an EMBL/GenBank/DDBJ whole genome shotgun (WGS) entry which is preliminary data.</text>
</comment>
<evidence type="ECO:0000313" key="2">
    <source>
        <dbReference type="Proteomes" id="UP000887013"/>
    </source>
</evidence>
<sequence>MALRSPPLLSLQQMAMVKLAVPVCNDPEVQDLVIRSGSLSFVFPSKETEIFMNRSREQFEGSCANVFKPWTWNDFLINGSSKHSYRYCPELKKRRVTLGKLRKGTLPFGEWEELVEKKMSSFMVPYFLRPKLLDLIRSVTVEIDIWIKDHSFILVHTAQSVRTAQSYFQWTSYGRIDRVKTARTLIIKDVLHIEDLYILALHYGLMDDMFSDTNRNLAWKKLAEKEADFLASGSTVTFVCKTFTGESDFNYIALRNFFSESTPDERVQCLNTVLSMDCLQYEDLLFGLSKMDDNEKSAVFKTHPLKLLMYFLDWPLQSQFLDAAECLLSYFTETDFRVLLIFILYERIMVGWKDFDYIQLLKELWSRCPSPLKQCVTSEDCVYDDLMYTVNYSNNAISPKEHLLESYDEICLPFGYRGTQYWIYNGENRGSVGLGEVSKPLAGHHRYVHEFYFC</sequence>
<dbReference type="AlphaFoldDB" id="A0A8X6QGG6"/>
<accession>A0A8X6QGG6</accession>
<dbReference type="Proteomes" id="UP000887013">
    <property type="component" value="Unassembled WGS sequence"/>
</dbReference>
<gene>
    <name evidence="1" type="primary">NCL1_40015</name>
    <name evidence="1" type="ORF">NPIL_413431</name>
</gene>
<organism evidence="1 2">
    <name type="scientific">Nephila pilipes</name>
    <name type="common">Giant wood spider</name>
    <name type="synonym">Nephila maculata</name>
    <dbReference type="NCBI Taxonomy" id="299642"/>
    <lineage>
        <taxon>Eukaryota</taxon>
        <taxon>Metazoa</taxon>
        <taxon>Ecdysozoa</taxon>
        <taxon>Arthropoda</taxon>
        <taxon>Chelicerata</taxon>
        <taxon>Arachnida</taxon>
        <taxon>Araneae</taxon>
        <taxon>Araneomorphae</taxon>
        <taxon>Entelegynae</taxon>
        <taxon>Araneoidea</taxon>
        <taxon>Nephilidae</taxon>
        <taxon>Nephila</taxon>
    </lineage>
</organism>
<reference evidence="1" key="1">
    <citation type="submission" date="2020-08" db="EMBL/GenBank/DDBJ databases">
        <title>Multicomponent nature underlies the extraordinary mechanical properties of spider dragline silk.</title>
        <authorList>
            <person name="Kono N."/>
            <person name="Nakamura H."/>
            <person name="Mori M."/>
            <person name="Yoshida Y."/>
            <person name="Ohtoshi R."/>
            <person name="Malay A.D."/>
            <person name="Moran D.A.P."/>
            <person name="Tomita M."/>
            <person name="Numata K."/>
            <person name="Arakawa K."/>
        </authorList>
    </citation>
    <scope>NUCLEOTIDE SEQUENCE</scope>
</reference>